<dbReference type="Pfam" id="PF09619">
    <property type="entry name" value="YscW"/>
    <property type="match status" value="1"/>
</dbReference>
<evidence type="ECO:0000313" key="2">
    <source>
        <dbReference type="EMBL" id="EYB69359.1"/>
    </source>
</evidence>
<feature type="chain" id="PRO_5001485653" description="Lipoprotein" evidence="1">
    <location>
        <begin position="23"/>
        <end position="155"/>
    </location>
</feature>
<proteinExistence type="predicted"/>
<feature type="signal peptide" evidence="1">
    <location>
        <begin position="1"/>
        <end position="22"/>
    </location>
</feature>
<name>A0A016QU82_9DEIO</name>
<evidence type="ECO:0000313" key="3">
    <source>
        <dbReference type="Proteomes" id="UP000020492"/>
    </source>
</evidence>
<comment type="caution">
    <text evidence="2">The sequence shown here is derived from an EMBL/GenBank/DDBJ whole genome shotgun (WGS) entry which is preliminary data.</text>
</comment>
<accession>A0A016QU82</accession>
<dbReference type="STRING" id="1476583.DEIPH_ctg008orf0084"/>
<evidence type="ECO:0000256" key="1">
    <source>
        <dbReference type="SAM" id="SignalP"/>
    </source>
</evidence>
<gene>
    <name evidence="2" type="ORF">DEIPH_ctg008orf0084</name>
</gene>
<dbReference type="InterPro" id="IPR039366">
    <property type="entry name" value="Pilotin"/>
</dbReference>
<dbReference type="PATRIC" id="fig|1476583.3.peg.498"/>
<organism evidence="2 3">
    <name type="scientific">Deinococcus phoenicis</name>
    <dbReference type="NCBI Taxonomy" id="1476583"/>
    <lineage>
        <taxon>Bacteria</taxon>
        <taxon>Thermotogati</taxon>
        <taxon>Deinococcota</taxon>
        <taxon>Deinococci</taxon>
        <taxon>Deinococcales</taxon>
        <taxon>Deinococcaceae</taxon>
        <taxon>Deinococcus</taxon>
    </lineage>
</organism>
<keyword evidence="3" id="KW-1185">Reference proteome</keyword>
<dbReference type="AlphaFoldDB" id="A0A016QU82"/>
<sequence>MDSMKRLSALLLAALFAAPVSAQGITITRTTVSSTQTTTPNMTDVPAGWRVVSGRVQAPNNVRLPSGSTVTISLEDVTRLNGSGKTLLKVDFPATRLSTPYQFQYNPARMNPRRVYAVTVRVNGPNGRVLYSSNKAQELPRTRSAMLDLRVTPAR</sequence>
<evidence type="ECO:0008006" key="4">
    <source>
        <dbReference type="Google" id="ProtNLM"/>
    </source>
</evidence>
<keyword evidence="1" id="KW-0732">Signal</keyword>
<reference evidence="2 3" key="1">
    <citation type="submission" date="2014-03" db="EMBL/GenBank/DDBJ databases">
        <title>Draft genome sequence of Deinococcus phoenicis 1P10ME.</title>
        <authorList>
            <person name="Stepanov V.G."/>
            <person name="Vaishampayan P."/>
            <person name="Venkateswaran K."/>
            <person name="Fox G.E."/>
        </authorList>
    </citation>
    <scope>NUCLEOTIDE SEQUENCE [LARGE SCALE GENOMIC DNA]</scope>
    <source>
        <strain evidence="2 3">1P10ME</strain>
    </source>
</reference>
<protein>
    <recommendedName>
        <fullName evidence="4">Lipoprotein</fullName>
    </recommendedName>
</protein>
<dbReference type="Proteomes" id="UP000020492">
    <property type="component" value="Unassembled WGS sequence"/>
</dbReference>
<dbReference type="EMBL" id="JHAC01000008">
    <property type="protein sequence ID" value="EYB69359.1"/>
    <property type="molecule type" value="Genomic_DNA"/>
</dbReference>